<dbReference type="EMBL" id="JAAONZ010000017">
    <property type="protein sequence ID" value="NHO67491.1"/>
    <property type="molecule type" value="Genomic_DNA"/>
</dbReference>
<dbReference type="AlphaFoldDB" id="A0A9E5MNG9"/>
<evidence type="ECO:0000313" key="2">
    <source>
        <dbReference type="Proteomes" id="UP000787472"/>
    </source>
</evidence>
<dbReference type="Gene3D" id="1.10.472.150">
    <property type="entry name" value="Glucose-regulated metallo-peptidase M90, N-terminal domain"/>
    <property type="match status" value="1"/>
</dbReference>
<dbReference type="CDD" id="cd20169">
    <property type="entry name" value="Peptidase_M90_mtfA"/>
    <property type="match status" value="1"/>
</dbReference>
<dbReference type="Pfam" id="PF06167">
    <property type="entry name" value="Peptidase_M90"/>
    <property type="match status" value="1"/>
</dbReference>
<dbReference type="InterPro" id="IPR010384">
    <property type="entry name" value="MtfA_fam"/>
</dbReference>
<name>A0A9E5MNG9_9GAMM</name>
<accession>A0A9E5MNG9</accession>
<dbReference type="Gene3D" id="3.40.390.10">
    <property type="entry name" value="Collagenase (Catalytic Domain)"/>
    <property type="match status" value="1"/>
</dbReference>
<dbReference type="GO" id="GO:0005829">
    <property type="term" value="C:cytosol"/>
    <property type="evidence" value="ECO:0007669"/>
    <property type="project" value="TreeGrafter"/>
</dbReference>
<protein>
    <submittedName>
        <fullName evidence="1">Zinc-dependent peptidase</fullName>
    </submittedName>
</protein>
<dbReference type="GO" id="GO:0008237">
    <property type="term" value="F:metallopeptidase activity"/>
    <property type="evidence" value="ECO:0007669"/>
    <property type="project" value="InterPro"/>
</dbReference>
<evidence type="ECO:0000313" key="1">
    <source>
        <dbReference type="EMBL" id="NHO67491.1"/>
    </source>
</evidence>
<dbReference type="PANTHER" id="PTHR30164">
    <property type="entry name" value="MTFA PEPTIDASE"/>
    <property type="match status" value="1"/>
</dbReference>
<dbReference type="SUPFAM" id="SSF55486">
    <property type="entry name" value="Metalloproteases ('zincins'), catalytic domain"/>
    <property type="match status" value="1"/>
</dbReference>
<keyword evidence="2" id="KW-1185">Reference proteome</keyword>
<dbReference type="RefSeq" id="WP_167190289.1">
    <property type="nucleotide sequence ID" value="NZ_JAAONZ010000017.1"/>
</dbReference>
<gene>
    <name evidence="1" type="ORF">G8770_18255</name>
</gene>
<dbReference type="InterPro" id="IPR024079">
    <property type="entry name" value="MetalloPept_cat_dom_sf"/>
</dbReference>
<organism evidence="1 2">
    <name type="scientific">Pseudomaricurvus hydrocarbonicus</name>
    <dbReference type="NCBI Taxonomy" id="1470433"/>
    <lineage>
        <taxon>Bacteria</taxon>
        <taxon>Pseudomonadati</taxon>
        <taxon>Pseudomonadota</taxon>
        <taxon>Gammaproteobacteria</taxon>
        <taxon>Cellvibrionales</taxon>
        <taxon>Cellvibrionaceae</taxon>
        <taxon>Pseudomaricurvus</taxon>
    </lineage>
</organism>
<dbReference type="PANTHER" id="PTHR30164:SF2">
    <property type="entry name" value="PROTEIN MTFA"/>
    <property type="match status" value="1"/>
</dbReference>
<comment type="caution">
    <text evidence="1">The sequence shown here is derived from an EMBL/GenBank/DDBJ whole genome shotgun (WGS) entry which is preliminary data.</text>
</comment>
<reference evidence="1" key="1">
    <citation type="submission" date="2020-03" db="EMBL/GenBank/DDBJ databases">
        <authorList>
            <person name="Guo F."/>
        </authorList>
    </citation>
    <scope>NUCLEOTIDE SEQUENCE</scope>
    <source>
        <strain evidence="1">JCM 30134</strain>
    </source>
</reference>
<sequence length="272" mass="31453">MILYVILLSPVVGYLLYRWGGQWLRARKRKQRAVLMSAPFPQAWRQVLADDFPLYRKLPVDLQRKLEGHINVFLQEKVFVGCSGFSITDEVRVLIAAQACLLILNTGVEYFPGFETILVYPQTYVANVTERDGALHSESVSARAGESWHRGPVIVAWDQVIQGARDGRDGHNVVMHEFAHKLDEENNRMDGLPILADRSQYQDWATVLSREYERLCQHHDDVIDSYGATSAAEFFAVVTEAFFEKPVQLKHKHPELYQQFQRYYRLDPVLWE</sequence>
<proteinExistence type="predicted"/>
<dbReference type="Proteomes" id="UP000787472">
    <property type="component" value="Unassembled WGS sequence"/>
</dbReference>
<dbReference type="GO" id="GO:0004177">
    <property type="term" value="F:aminopeptidase activity"/>
    <property type="evidence" value="ECO:0007669"/>
    <property type="project" value="TreeGrafter"/>
</dbReference>
<dbReference type="InterPro" id="IPR042252">
    <property type="entry name" value="MtfA_N"/>
</dbReference>